<dbReference type="EMBL" id="JAOQIO010000124">
    <property type="protein sequence ID" value="MCU6797831.1"/>
    <property type="molecule type" value="Genomic_DNA"/>
</dbReference>
<comment type="caution">
    <text evidence="1">The sequence shown here is derived from an EMBL/GenBank/DDBJ whole genome shotgun (WGS) entry which is preliminary data.</text>
</comment>
<keyword evidence="2" id="KW-1185">Reference proteome</keyword>
<accession>A0ABT2UUY0</accession>
<dbReference type="RefSeq" id="WP_262688548.1">
    <property type="nucleotide sequence ID" value="NZ_JAOQIO010000124.1"/>
</dbReference>
<evidence type="ECO:0000313" key="1">
    <source>
        <dbReference type="EMBL" id="MCU6797831.1"/>
    </source>
</evidence>
<proteinExistence type="predicted"/>
<dbReference type="Proteomes" id="UP001652445">
    <property type="component" value="Unassembled WGS sequence"/>
</dbReference>
<sequence>MKGTGSRSMLGLLLGSMLILTTSVTVYAHLTGAFADFLVTVQDEQTTEKLKTEIRSTKAEIESLVPRVNKLENDYKDKQQLAVSQLQFYNEVGLDTWMNLLLQSESLVDAMGSHWLFENHLQAYMKQLDLLYKDYMQLQSTKVALEGHQRLLTIIEDNMQMRNLFLSQNAQLPIDQVANYLDIDWQSEVEKHLIQALKHDTELTEQQVQTWATAAAENASYRLNESWLNAQSDVEYFFRSDHVYVVYKKKDIHVILIGQVLSGGNGYAQLQFEAGFFNGFLMPDTLMIELSGFRIRHDLLEQLPGMKGPVDLRQSGGALIVTSEAR</sequence>
<gene>
    <name evidence="1" type="ORF">OB236_37485</name>
</gene>
<evidence type="ECO:0000313" key="2">
    <source>
        <dbReference type="Proteomes" id="UP001652445"/>
    </source>
</evidence>
<dbReference type="Gene3D" id="6.10.250.3150">
    <property type="match status" value="1"/>
</dbReference>
<protein>
    <submittedName>
        <fullName evidence="1">Uncharacterized protein</fullName>
    </submittedName>
</protein>
<name>A0ABT2UUY0_9BACL</name>
<organism evidence="1 2">
    <name type="scientific">Paenibacillus baimaensis</name>
    <dbReference type="NCBI Taxonomy" id="2982185"/>
    <lineage>
        <taxon>Bacteria</taxon>
        <taxon>Bacillati</taxon>
        <taxon>Bacillota</taxon>
        <taxon>Bacilli</taxon>
        <taxon>Bacillales</taxon>
        <taxon>Paenibacillaceae</taxon>
        <taxon>Paenibacillus</taxon>
    </lineage>
</organism>
<reference evidence="1 2" key="1">
    <citation type="submission" date="2022-09" db="EMBL/GenBank/DDBJ databases">
        <authorList>
            <person name="Han X.L."/>
            <person name="Wang Q."/>
            <person name="Lu T."/>
        </authorList>
    </citation>
    <scope>NUCLEOTIDE SEQUENCE [LARGE SCALE GENOMIC DNA]</scope>
    <source>
        <strain evidence="1 2">WQ 127069</strain>
    </source>
</reference>